<keyword evidence="1" id="KW-0472">Membrane</keyword>
<feature type="transmembrane region" description="Helical" evidence="1">
    <location>
        <begin position="12"/>
        <end position="35"/>
    </location>
</feature>
<gene>
    <name evidence="2" type="ORF">HYW89_01475</name>
</gene>
<dbReference type="AlphaFoldDB" id="A0A7T5RK01"/>
<keyword evidence="1" id="KW-0812">Transmembrane</keyword>
<sequence length="453" mass="47354">MFILRSQRGWAALTVTMITVIVSLTIIGGFAFFSFQEVNTSRVFNRSLGAKYIAEGGLEDVIYRLVSGKQVGGSETLIVGNGTSTTTVTTLGSQRTIRSEGKLGRSQKNLEALIEIASSADVPLLYGAQVGAGGLEMMSNSTVKGSVYSNGHIIGTTNSTITGNAVAAGTSKIDKGVVNGNAQANLITASVVDGYASSTTLIDASVIGLGAHANELKASLINGDGYYQIIDPDTLILGQQFPNTPPPSNPAPVPLSVSDATVTQWKQEAQVIGTVASGSCSQDWSPPTNPYTLNGGVIETNLLLDNNQVLVLKGIVWVKCNVTIDNGSTVRLDSSFGDKSGVLMSDGWMHIKNNGLFQGSGTAGSFLMLLTTASGGGHHDSVIDLHNNATGAIFYASSGMIYLHNNVTATSLVGYKVHLENGATVEYNGNLVNTKFSSGSVGGADLKYWKEVE</sequence>
<reference evidence="2 3" key="1">
    <citation type="submission" date="2020-07" db="EMBL/GenBank/DDBJ databases">
        <title>Huge and variable diversity of episymbiotic CPR bacteria and DPANN archaea in groundwater ecosystems.</title>
        <authorList>
            <person name="He C.Y."/>
            <person name="Keren R."/>
            <person name="Whittaker M."/>
            <person name="Farag I.F."/>
            <person name="Doudna J."/>
            <person name="Cate J.H.D."/>
            <person name="Banfield J.F."/>
        </authorList>
    </citation>
    <scope>NUCLEOTIDE SEQUENCE [LARGE SCALE GENOMIC DNA]</scope>
    <source>
        <strain evidence="2">NC_groundwater_541_Ag_S-0.1um_46_50</strain>
    </source>
</reference>
<evidence type="ECO:0000313" key="2">
    <source>
        <dbReference type="EMBL" id="QQG45578.1"/>
    </source>
</evidence>
<organism evidence="2 3">
    <name type="scientific">Candidatus Sungiibacteriota bacterium</name>
    <dbReference type="NCBI Taxonomy" id="2750080"/>
    <lineage>
        <taxon>Bacteria</taxon>
        <taxon>Candidatus Sungiibacteriota</taxon>
    </lineage>
</organism>
<proteinExistence type="predicted"/>
<dbReference type="EMBL" id="CP066690">
    <property type="protein sequence ID" value="QQG45578.1"/>
    <property type="molecule type" value="Genomic_DNA"/>
</dbReference>
<dbReference type="Proteomes" id="UP000595618">
    <property type="component" value="Chromosome"/>
</dbReference>
<evidence type="ECO:0000313" key="3">
    <source>
        <dbReference type="Proteomes" id="UP000595618"/>
    </source>
</evidence>
<keyword evidence="1" id="KW-1133">Transmembrane helix</keyword>
<name>A0A7T5RK01_9BACT</name>
<evidence type="ECO:0000256" key="1">
    <source>
        <dbReference type="SAM" id="Phobius"/>
    </source>
</evidence>
<evidence type="ECO:0008006" key="4">
    <source>
        <dbReference type="Google" id="ProtNLM"/>
    </source>
</evidence>
<protein>
    <recommendedName>
        <fullName evidence="4">Type 4 fimbrial biogenesis protein PilX N-terminal domain-containing protein</fullName>
    </recommendedName>
</protein>
<accession>A0A7T5RK01</accession>